<dbReference type="AlphaFoldDB" id="A0A5M6CIK2"/>
<keyword evidence="3" id="KW-1185">Reference proteome</keyword>
<dbReference type="RefSeq" id="WP_150032700.1">
    <property type="nucleotide sequence ID" value="NZ_VWSH01000002.1"/>
</dbReference>
<keyword evidence="1" id="KW-0472">Membrane</keyword>
<keyword evidence="1" id="KW-1133">Transmembrane helix</keyword>
<dbReference type="Proteomes" id="UP000323632">
    <property type="component" value="Unassembled WGS sequence"/>
</dbReference>
<accession>A0A5M6CIK2</accession>
<protein>
    <submittedName>
        <fullName evidence="2">Uncharacterized protein</fullName>
    </submittedName>
</protein>
<evidence type="ECO:0000313" key="3">
    <source>
        <dbReference type="Proteomes" id="UP000323632"/>
    </source>
</evidence>
<name>A0A5M6CIK2_9BACT</name>
<evidence type="ECO:0000313" key="2">
    <source>
        <dbReference type="EMBL" id="KAA5535021.1"/>
    </source>
</evidence>
<feature type="transmembrane region" description="Helical" evidence="1">
    <location>
        <begin position="54"/>
        <end position="74"/>
    </location>
</feature>
<keyword evidence="1" id="KW-0812">Transmembrane</keyword>
<proteinExistence type="predicted"/>
<dbReference type="EMBL" id="VWSH01000002">
    <property type="protein sequence ID" value="KAA5535021.1"/>
    <property type="molecule type" value="Genomic_DNA"/>
</dbReference>
<comment type="caution">
    <text evidence="2">The sequence shown here is derived from an EMBL/GenBank/DDBJ whole genome shotgun (WGS) entry which is preliminary data.</text>
</comment>
<reference evidence="2 3" key="1">
    <citation type="submission" date="2019-09" db="EMBL/GenBank/DDBJ databases">
        <title>Genome sequence and assembly of Taibaiella sp.</title>
        <authorList>
            <person name="Chhetri G."/>
        </authorList>
    </citation>
    <scope>NUCLEOTIDE SEQUENCE [LARGE SCALE GENOMIC DNA]</scope>
    <source>
        <strain evidence="2 3">KVB11</strain>
    </source>
</reference>
<sequence length="129" mass="15004">MPYNIEEQEDYLKNNSPYKMNDTEWRAMQERIKTNVLAASEKESKSRKVKFTSWKIAAAVAGLFFIGATCFTFWPAQKTIQSGNIAYDKAENPEKQLDAAINNLNESELNWVHQLNENEITEQNEYFEN</sequence>
<organism evidence="2 3">
    <name type="scientific">Taibaiella lutea</name>
    <dbReference type="NCBI Taxonomy" id="2608001"/>
    <lineage>
        <taxon>Bacteria</taxon>
        <taxon>Pseudomonadati</taxon>
        <taxon>Bacteroidota</taxon>
        <taxon>Chitinophagia</taxon>
        <taxon>Chitinophagales</taxon>
        <taxon>Chitinophagaceae</taxon>
        <taxon>Taibaiella</taxon>
    </lineage>
</organism>
<gene>
    <name evidence="2" type="ORF">F0919_10510</name>
</gene>
<evidence type="ECO:0000256" key="1">
    <source>
        <dbReference type="SAM" id="Phobius"/>
    </source>
</evidence>